<dbReference type="EMBL" id="JAFNEN010000381">
    <property type="protein sequence ID" value="KAG8184251.1"/>
    <property type="molecule type" value="Genomic_DNA"/>
</dbReference>
<keyword evidence="3" id="KW-1185">Reference proteome</keyword>
<sequence length="119" mass="14094">MPILSWAANPKRKFPSKVKSLPTAKTKETNEERRKRLNREKNARFRQRQRDLAAFSITAPLSVHSPVESEQSPTESFEERRKRLNRERSARYRERKRAAAAQLEIPTAQLENYYSNVYF</sequence>
<proteinExistence type="predicted"/>
<evidence type="ECO:0008006" key="4">
    <source>
        <dbReference type="Google" id="ProtNLM"/>
    </source>
</evidence>
<comment type="caution">
    <text evidence="2">The sequence shown here is derived from an EMBL/GenBank/DDBJ whole genome shotgun (WGS) entry which is preliminary data.</text>
</comment>
<evidence type="ECO:0000313" key="2">
    <source>
        <dbReference type="EMBL" id="KAG8184251.1"/>
    </source>
</evidence>
<gene>
    <name evidence="2" type="ORF">JTE90_019490</name>
</gene>
<feature type="region of interest" description="Disordered" evidence="1">
    <location>
        <begin position="62"/>
        <end position="99"/>
    </location>
</feature>
<feature type="compositionally biased region" description="Basic and acidic residues" evidence="1">
    <location>
        <begin position="25"/>
        <end position="49"/>
    </location>
</feature>
<evidence type="ECO:0000313" key="3">
    <source>
        <dbReference type="Proteomes" id="UP000827092"/>
    </source>
</evidence>
<protein>
    <recommendedName>
        <fullName evidence="4">BZIP domain-containing protein</fullName>
    </recommendedName>
</protein>
<dbReference type="Proteomes" id="UP000827092">
    <property type="component" value="Unassembled WGS sequence"/>
</dbReference>
<accession>A0AAV6UJ72</accession>
<reference evidence="2 3" key="1">
    <citation type="journal article" date="2022" name="Nat. Ecol. Evol.">
        <title>A masculinizing supergene underlies an exaggerated male reproductive morph in a spider.</title>
        <authorList>
            <person name="Hendrickx F."/>
            <person name="De Corte Z."/>
            <person name="Sonet G."/>
            <person name="Van Belleghem S.M."/>
            <person name="Kostlbacher S."/>
            <person name="Vangestel C."/>
        </authorList>
    </citation>
    <scope>NUCLEOTIDE SEQUENCE [LARGE SCALE GENOMIC DNA]</scope>
    <source>
        <strain evidence="2">W744_W776</strain>
    </source>
</reference>
<evidence type="ECO:0000256" key="1">
    <source>
        <dbReference type="SAM" id="MobiDB-lite"/>
    </source>
</evidence>
<dbReference type="AlphaFoldDB" id="A0AAV6UJ72"/>
<feature type="region of interest" description="Disordered" evidence="1">
    <location>
        <begin position="1"/>
        <end position="49"/>
    </location>
</feature>
<feature type="compositionally biased region" description="Basic and acidic residues" evidence="1">
    <location>
        <begin position="77"/>
        <end position="92"/>
    </location>
</feature>
<organism evidence="2 3">
    <name type="scientific">Oedothorax gibbosus</name>
    <dbReference type="NCBI Taxonomy" id="931172"/>
    <lineage>
        <taxon>Eukaryota</taxon>
        <taxon>Metazoa</taxon>
        <taxon>Ecdysozoa</taxon>
        <taxon>Arthropoda</taxon>
        <taxon>Chelicerata</taxon>
        <taxon>Arachnida</taxon>
        <taxon>Araneae</taxon>
        <taxon>Araneomorphae</taxon>
        <taxon>Entelegynae</taxon>
        <taxon>Araneoidea</taxon>
        <taxon>Linyphiidae</taxon>
        <taxon>Erigoninae</taxon>
        <taxon>Oedothorax</taxon>
    </lineage>
</organism>
<name>A0AAV6UJ72_9ARAC</name>